<sequence length="761" mass="83095">MQTPIRNRRLRALRRSVVALACASVMALTGLPGSTAADAAPRPLDPGKRCDELYGLPSNTRPTTGLPQFDASRATAQWDDYSYVNPAKEWDGLGAPSAAKQAALSELTKAPASQPDRVWWRWLQQKDKYPNFIDYRDSVFLPNSGNDPRGKAFEQKVIKDHGLVGPEWICQKEVEFKDPDTGKTYRRKLDAYNTRTKQILEIKSNGSPDRTQVPKDLAWAKDPAWKDSKVKYVFAEPQKADAKKFLGNMRQLAGDRVTEYNYRSDRVELAPKAGGQRATSGLMQPPGQSGSTRGGLTDLIRESRPTPKTMADFLNAKNAANPGGLPRGPGGVDFSTLDLKYVGKPVKGKGVDFAFDAKEDPTEQSGWGGKANSQLISDAFFTWLALTPDKFWVNLNPDEPDRIMDAKFGKTDAGRVLLEADLQMKHDFYKAMDPATDLGKRYWAALPKENGKPCMPGLRNWIEPKTAQVREQDGGIYILDTPLRLKSTAQTTVTQGPGEPICTPDEATTKAAQRVIDSMIVPAVEKTINTAPQYADLRRVYTARVAAEYIRQQDAKSPTDYHAIINSGDASRWPLRAPNQNWTREALFQKYRNIYTHGEFTYDVPDANGTVQVYIVGGVDLSKQPKQNVGKVQFTAQHRYLPRQTQTSVKTLTDNTDTTGQLLLGANTAADDTGTSTPTPTPTPTPTHTGKPTPTPTHSGGGGGSTPAPAPTTPAPNDPGGDLAHTGNDAPIGLISGIAGALAVAGGALVWWMRRRRTAQG</sequence>
<comment type="caution">
    <text evidence="4">The sequence shown here is derived from an EMBL/GenBank/DDBJ whole genome shotgun (WGS) entry which is preliminary data.</text>
</comment>
<dbReference type="RefSeq" id="WP_317772640.1">
    <property type="nucleotide sequence ID" value="NZ_JAWMAJ010000066.1"/>
</dbReference>
<dbReference type="Proteomes" id="UP001187346">
    <property type="component" value="Unassembled WGS sequence"/>
</dbReference>
<feature type="region of interest" description="Disordered" evidence="1">
    <location>
        <begin position="272"/>
        <end position="297"/>
    </location>
</feature>
<evidence type="ECO:0008006" key="6">
    <source>
        <dbReference type="Google" id="ProtNLM"/>
    </source>
</evidence>
<reference evidence="4 5" key="1">
    <citation type="submission" date="2023-10" db="EMBL/GenBank/DDBJ databases">
        <title>Characterization of rhizosphere-enriched actinobacteria from wheat plants lab-grown on chernevaya soil.</title>
        <authorList>
            <person name="Tikhonova E.N."/>
            <person name="Konopkin A."/>
            <person name="Kravchenko I.K."/>
        </authorList>
    </citation>
    <scope>NUCLEOTIDE SEQUENCE [LARGE SCALE GENOMIC DNA]</scope>
    <source>
        <strain evidence="4 5">RR29</strain>
    </source>
</reference>
<evidence type="ECO:0000313" key="4">
    <source>
        <dbReference type="EMBL" id="MDV7218427.1"/>
    </source>
</evidence>
<keyword evidence="5" id="KW-1185">Reference proteome</keyword>
<evidence type="ECO:0000256" key="3">
    <source>
        <dbReference type="SAM" id="SignalP"/>
    </source>
</evidence>
<keyword evidence="3" id="KW-0732">Signal</keyword>
<feature type="compositionally biased region" description="Pro residues" evidence="1">
    <location>
        <begin position="708"/>
        <end position="717"/>
    </location>
</feature>
<feature type="compositionally biased region" description="Low complexity" evidence="1">
    <location>
        <begin position="686"/>
        <end position="698"/>
    </location>
</feature>
<feature type="compositionally biased region" description="Low complexity" evidence="1">
    <location>
        <begin position="668"/>
        <end position="678"/>
    </location>
</feature>
<proteinExistence type="predicted"/>
<keyword evidence="2" id="KW-0812">Transmembrane</keyword>
<protein>
    <recommendedName>
        <fullName evidence="6">LPXTG cell wall anchor domain-containing protein</fullName>
    </recommendedName>
</protein>
<accession>A0ABU4FCW1</accession>
<feature type="transmembrane region" description="Helical" evidence="2">
    <location>
        <begin position="732"/>
        <end position="752"/>
    </location>
</feature>
<gene>
    <name evidence="4" type="ORF">R5A26_20995</name>
</gene>
<evidence type="ECO:0000256" key="2">
    <source>
        <dbReference type="SAM" id="Phobius"/>
    </source>
</evidence>
<keyword evidence="2" id="KW-1133">Transmembrane helix</keyword>
<feature type="compositionally biased region" description="Polar residues" evidence="1">
    <location>
        <begin position="277"/>
        <end position="291"/>
    </location>
</feature>
<evidence type="ECO:0000256" key="1">
    <source>
        <dbReference type="SAM" id="MobiDB-lite"/>
    </source>
</evidence>
<name>A0ABU4FCW1_9ACTN</name>
<organism evidence="4 5">
    <name type="scientific">Streptomyces prunicolor</name>
    <dbReference type="NCBI Taxonomy" id="67348"/>
    <lineage>
        <taxon>Bacteria</taxon>
        <taxon>Bacillati</taxon>
        <taxon>Actinomycetota</taxon>
        <taxon>Actinomycetes</taxon>
        <taxon>Kitasatosporales</taxon>
        <taxon>Streptomycetaceae</taxon>
        <taxon>Streptomyces</taxon>
    </lineage>
</organism>
<dbReference type="EMBL" id="JAWMAJ010000066">
    <property type="protein sequence ID" value="MDV7218427.1"/>
    <property type="molecule type" value="Genomic_DNA"/>
</dbReference>
<feature type="chain" id="PRO_5047415774" description="LPXTG cell wall anchor domain-containing protein" evidence="3">
    <location>
        <begin position="28"/>
        <end position="761"/>
    </location>
</feature>
<feature type="region of interest" description="Disordered" evidence="1">
    <location>
        <begin position="667"/>
        <end position="728"/>
    </location>
</feature>
<evidence type="ECO:0000313" key="5">
    <source>
        <dbReference type="Proteomes" id="UP001187346"/>
    </source>
</evidence>
<feature type="signal peptide" evidence="3">
    <location>
        <begin position="1"/>
        <end position="27"/>
    </location>
</feature>
<keyword evidence="2" id="KW-0472">Membrane</keyword>